<comment type="caution">
    <text evidence="1">The sequence shown here is derived from an EMBL/GenBank/DDBJ whole genome shotgun (WGS) entry which is preliminary data.</text>
</comment>
<evidence type="ECO:0000313" key="2">
    <source>
        <dbReference type="Proteomes" id="UP000604898"/>
    </source>
</evidence>
<dbReference type="Proteomes" id="UP000604898">
    <property type="component" value="Unassembled WGS sequence"/>
</dbReference>
<protein>
    <submittedName>
        <fullName evidence="1">Uncharacterized protein</fullName>
    </submittedName>
</protein>
<dbReference type="EMBL" id="JAESVD010000004">
    <property type="protein sequence ID" value="MBL4913384.1"/>
    <property type="molecule type" value="Genomic_DNA"/>
</dbReference>
<organism evidence="1 2">
    <name type="scientific">Shewanella schlegeliana</name>
    <dbReference type="NCBI Taxonomy" id="190308"/>
    <lineage>
        <taxon>Bacteria</taxon>
        <taxon>Pseudomonadati</taxon>
        <taxon>Pseudomonadota</taxon>
        <taxon>Gammaproteobacteria</taxon>
        <taxon>Alteromonadales</taxon>
        <taxon>Shewanellaceae</taxon>
        <taxon>Shewanella</taxon>
    </lineage>
</organism>
<reference evidence="1 2" key="1">
    <citation type="submission" date="2021-01" db="EMBL/GenBank/DDBJ databases">
        <title>Genome sequence of Shewanella schlegeliana JCM 11561.</title>
        <authorList>
            <person name="Zhang H."/>
            <person name="Li C."/>
        </authorList>
    </citation>
    <scope>NUCLEOTIDE SEQUENCE [LARGE SCALE GENOMIC DNA]</scope>
    <source>
        <strain evidence="1 2">JCM 11561</strain>
    </source>
</reference>
<gene>
    <name evidence="1" type="ORF">JMA39_09545</name>
</gene>
<evidence type="ECO:0000313" key="1">
    <source>
        <dbReference type="EMBL" id="MBL4913384.1"/>
    </source>
</evidence>
<accession>A0ABS1SZQ6</accession>
<keyword evidence="2" id="KW-1185">Reference proteome</keyword>
<dbReference type="RefSeq" id="WP_202721640.1">
    <property type="nucleotide sequence ID" value="NZ_JAESVD010000004.1"/>
</dbReference>
<sequence length="60" mass="6704">MRWPQAIGTTFADCYSQLKNDIEFCGGGFTASAYKYQATLNKGVSWKFTTFIKRSVIALA</sequence>
<proteinExistence type="predicted"/>
<name>A0ABS1SZQ6_9GAMM</name>